<evidence type="ECO:0000256" key="1">
    <source>
        <dbReference type="ARBA" id="ARBA00007074"/>
    </source>
</evidence>
<reference evidence="7" key="1">
    <citation type="submission" date="2022-05" db="EMBL/GenBank/DDBJ databases">
        <title>Sphingomonas sp. strain RMG20 Genome sequencing and assembly.</title>
        <authorList>
            <person name="Kim I."/>
        </authorList>
    </citation>
    <scope>NUCLEOTIDE SEQUENCE</scope>
    <source>
        <strain evidence="7">RMG20</strain>
    </source>
</reference>
<comment type="similarity">
    <text evidence="1">Belongs to the peptidase C40 family.</text>
</comment>
<gene>
    <name evidence="7" type="ORF">M9980_04285</name>
</gene>
<evidence type="ECO:0000313" key="7">
    <source>
        <dbReference type="EMBL" id="URW76445.1"/>
    </source>
</evidence>
<sequence>MTDHRPKPAQPTRKRFALTGHSHAYDPRVDAARGDLADLRLADRIFAPHYAKAVARNAVTRAPLLAAHGGDPVSEVLQGERFDVLELSHGYAWGMNAVDGAVGFVAMDALGAPFDATHVVCAPKAALPMGSRLSAGQADGFDAAAIRPLEAPAKDYVALAESLVGTPVVAGGRSSAGIDGAGLVSLALSLAGIRAPRFADIQADTLGHAVDADAPVLRGDLLFHGGDVAIAIGESTAIHAGAETVARSDIAALGPIDVRRRLP</sequence>
<evidence type="ECO:0000256" key="4">
    <source>
        <dbReference type="ARBA" id="ARBA00022807"/>
    </source>
</evidence>
<name>A0ABY4TVL0_9SPHN</name>
<feature type="region of interest" description="Disordered" evidence="5">
    <location>
        <begin position="1"/>
        <end position="20"/>
    </location>
</feature>
<organism evidence="7 8">
    <name type="scientific">Sphingomonas donggukensis</name>
    <dbReference type="NCBI Taxonomy" id="2949093"/>
    <lineage>
        <taxon>Bacteria</taxon>
        <taxon>Pseudomonadati</taxon>
        <taxon>Pseudomonadota</taxon>
        <taxon>Alphaproteobacteria</taxon>
        <taxon>Sphingomonadales</taxon>
        <taxon>Sphingomonadaceae</taxon>
        <taxon>Sphingomonas</taxon>
    </lineage>
</organism>
<evidence type="ECO:0000256" key="5">
    <source>
        <dbReference type="SAM" id="MobiDB-lite"/>
    </source>
</evidence>
<evidence type="ECO:0000256" key="2">
    <source>
        <dbReference type="ARBA" id="ARBA00022670"/>
    </source>
</evidence>
<dbReference type="PANTHER" id="PTHR47359">
    <property type="entry name" value="PEPTIDOGLYCAN DL-ENDOPEPTIDASE CWLO"/>
    <property type="match status" value="1"/>
</dbReference>
<feature type="domain" description="NlpC/P60" evidence="6">
    <location>
        <begin position="150"/>
        <end position="263"/>
    </location>
</feature>
<keyword evidence="8" id="KW-1185">Reference proteome</keyword>
<dbReference type="PANTHER" id="PTHR47359:SF3">
    <property type="entry name" value="NLP_P60 DOMAIN-CONTAINING PROTEIN-RELATED"/>
    <property type="match status" value="1"/>
</dbReference>
<keyword evidence="4" id="KW-0788">Thiol protease</keyword>
<protein>
    <submittedName>
        <fullName evidence="7">C40 family peptidase</fullName>
    </submittedName>
</protein>
<evidence type="ECO:0000259" key="6">
    <source>
        <dbReference type="PROSITE" id="PS51935"/>
    </source>
</evidence>
<dbReference type="InterPro" id="IPR000064">
    <property type="entry name" value="NLP_P60_dom"/>
</dbReference>
<proteinExistence type="inferred from homology"/>
<keyword evidence="2" id="KW-0645">Protease</keyword>
<evidence type="ECO:0000313" key="8">
    <source>
        <dbReference type="Proteomes" id="UP001055580"/>
    </source>
</evidence>
<accession>A0ABY4TVL0</accession>
<dbReference type="Pfam" id="PF00877">
    <property type="entry name" value="NLPC_P60"/>
    <property type="match status" value="1"/>
</dbReference>
<dbReference type="InterPro" id="IPR051794">
    <property type="entry name" value="PG_Endopeptidase_C40"/>
</dbReference>
<dbReference type="RefSeq" id="WP_250753723.1">
    <property type="nucleotide sequence ID" value="NZ_CP098401.1"/>
</dbReference>
<dbReference type="SUPFAM" id="SSF54001">
    <property type="entry name" value="Cysteine proteinases"/>
    <property type="match status" value="1"/>
</dbReference>
<keyword evidence="3" id="KW-0378">Hydrolase</keyword>
<dbReference type="Gene3D" id="3.90.1720.10">
    <property type="entry name" value="endopeptidase domain like (from Nostoc punctiforme)"/>
    <property type="match status" value="1"/>
</dbReference>
<dbReference type="EMBL" id="CP098401">
    <property type="protein sequence ID" value="URW76445.1"/>
    <property type="molecule type" value="Genomic_DNA"/>
</dbReference>
<dbReference type="Proteomes" id="UP001055580">
    <property type="component" value="Chromosome"/>
</dbReference>
<dbReference type="PROSITE" id="PS51935">
    <property type="entry name" value="NLPC_P60"/>
    <property type="match status" value="1"/>
</dbReference>
<dbReference type="InterPro" id="IPR038765">
    <property type="entry name" value="Papain-like_cys_pep_sf"/>
</dbReference>
<evidence type="ECO:0000256" key="3">
    <source>
        <dbReference type="ARBA" id="ARBA00022801"/>
    </source>
</evidence>